<evidence type="ECO:0000256" key="5">
    <source>
        <dbReference type="ARBA" id="ARBA00023242"/>
    </source>
</evidence>
<dbReference type="InterPro" id="IPR001138">
    <property type="entry name" value="Zn2Cys6_DnaBD"/>
</dbReference>
<evidence type="ECO:0000313" key="8">
    <source>
        <dbReference type="EMBL" id="KAF2815167.1"/>
    </source>
</evidence>
<dbReference type="SUPFAM" id="SSF57701">
    <property type="entry name" value="Zn2/Cys6 DNA-binding domain"/>
    <property type="match status" value="1"/>
</dbReference>
<dbReference type="PRINTS" id="PR00755">
    <property type="entry name" value="AFLATOXINBRP"/>
</dbReference>
<keyword evidence="3" id="KW-0805">Transcription regulation</keyword>
<dbReference type="GO" id="GO:0008270">
    <property type="term" value="F:zinc ion binding"/>
    <property type="evidence" value="ECO:0007669"/>
    <property type="project" value="InterPro"/>
</dbReference>
<dbReference type="PANTHER" id="PTHR47660:SF3">
    <property type="entry name" value="FINGER DOMAIN PROTEIN, PUTATIVE (AFU_ORTHOLOGUE AFUA_4G03310)-RELATED"/>
    <property type="match status" value="1"/>
</dbReference>
<dbReference type="InterPro" id="IPR036864">
    <property type="entry name" value="Zn2-C6_fun-type_DNA-bd_sf"/>
</dbReference>
<dbReference type="SMART" id="SM00066">
    <property type="entry name" value="GAL4"/>
    <property type="match status" value="1"/>
</dbReference>
<feature type="compositionally biased region" description="Polar residues" evidence="6">
    <location>
        <begin position="96"/>
        <end position="105"/>
    </location>
</feature>
<keyword evidence="5" id="KW-0539">Nucleus</keyword>
<dbReference type="EMBL" id="MU003694">
    <property type="protein sequence ID" value="KAF2815167.1"/>
    <property type="molecule type" value="Genomic_DNA"/>
</dbReference>
<sequence>MSTRIETERDSQLRWATNTPRKACEQCQVAKRRCTLERPACSRCVSKSLHCCYSVHSRSSIGHSIHTENVSRRSNSSRPISSTITPDTLGLGTADITGNASSKPPDTQRAHFATLDFTQISLLSTLDSIQIGSRWMETFVPSSNQTPKGLQPFTVQYLSCVLATYPKSMTCPKKYPPIIHRLQVETEQLSLTLATCYQLVRQWYECRSDPRNVAKVTEDVQRETQRLLSEYQSYSQIDFLAAFQAYLIYLMMAFLSPLSNIQIVGHSSLVSLQEMASHASATGLACTAELSQTRPTWETWIVASAKRRTMYASYLFNNLFNVINGVKTYLAEELTGLPLPATKALWDCQERVHWEREYDTYLESWKEGEIQIAELWRSEATGSPERRERVERWVQAADEFGMTIFAVCCHIHGC</sequence>
<proteinExistence type="predicted"/>
<dbReference type="RefSeq" id="XP_033582131.1">
    <property type="nucleotide sequence ID" value="XM_033716526.1"/>
</dbReference>
<dbReference type="CDD" id="cd00067">
    <property type="entry name" value="GAL4"/>
    <property type="match status" value="1"/>
</dbReference>
<evidence type="ECO:0000313" key="9">
    <source>
        <dbReference type="Proteomes" id="UP000504636"/>
    </source>
</evidence>
<keyword evidence="4" id="KW-0804">Transcription</keyword>
<evidence type="ECO:0000256" key="1">
    <source>
        <dbReference type="ARBA" id="ARBA00022723"/>
    </source>
</evidence>
<feature type="compositionally biased region" description="Low complexity" evidence="6">
    <location>
        <begin position="72"/>
        <end position="86"/>
    </location>
</feature>
<reference evidence="10" key="3">
    <citation type="submission" date="2025-04" db="UniProtKB">
        <authorList>
            <consortium name="RefSeq"/>
        </authorList>
    </citation>
    <scope>IDENTIFICATION</scope>
    <source>
        <strain evidence="10">CBS 304.34</strain>
    </source>
</reference>
<evidence type="ECO:0000313" key="10">
    <source>
        <dbReference type="RefSeq" id="XP_033582131.1"/>
    </source>
</evidence>
<dbReference type="OrthoDB" id="2441642at2759"/>
<keyword evidence="9" id="KW-1185">Reference proteome</keyword>
<organism evidence="8">
    <name type="scientific">Mytilinidion resinicola</name>
    <dbReference type="NCBI Taxonomy" id="574789"/>
    <lineage>
        <taxon>Eukaryota</taxon>
        <taxon>Fungi</taxon>
        <taxon>Dikarya</taxon>
        <taxon>Ascomycota</taxon>
        <taxon>Pezizomycotina</taxon>
        <taxon>Dothideomycetes</taxon>
        <taxon>Pleosporomycetidae</taxon>
        <taxon>Mytilinidiales</taxon>
        <taxon>Mytilinidiaceae</taxon>
        <taxon>Mytilinidion</taxon>
    </lineage>
</organism>
<dbReference type="Gene3D" id="4.10.240.10">
    <property type="entry name" value="Zn(2)-C6 fungal-type DNA-binding domain"/>
    <property type="match status" value="1"/>
</dbReference>
<evidence type="ECO:0000256" key="6">
    <source>
        <dbReference type="SAM" id="MobiDB-lite"/>
    </source>
</evidence>
<dbReference type="GO" id="GO:0000981">
    <property type="term" value="F:DNA-binding transcription factor activity, RNA polymerase II-specific"/>
    <property type="evidence" value="ECO:0007669"/>
    <property type="project" value="InterPro"/>
</dbReference>
<evidence type="ECO:0000256" key="3">
    <source>
        <dbReference type="ARBA" id="ARBA00023015"/>
    </source>
</evidence>
<reference evidence="8 10" key="1">
    <citation type="journal article" date="2020" name="Stud. Mycol.">
        <title>101 Dothideomycetes genomes: a test case for predicting lifestyles and emergence of pathogens.</title>
        <authorList>
            <person name="Haridas S."/>
            <person name="Albert R."/>
            <person name="Binder M."/>
            <person name="Bloem J."/>
            <person name="Labutti K."/>
            <person name="Salamov A."/>
            <person name="Andreopoulos B."/>
            <person name="Baker S."/>
            <person name="Barry K."/>
            <person name="Bills G."/>
            <person name="Bluhm B."/>
            <person name="Cannon C."/>
            <person name="Castanera R."/>
            <person name="Culley D."/>
            <person name="Daum C."/>
            <person name="Ezra D."/>
            <person name="Gonzalez J."/>
            <person name="Henrissat B."/>
            <person name="Kuo A."/>
            <person name="Liang C."/>
            <person name="Lipzen A."/>
            <person name="Lutzoni F."/>
            <person name="Magnuson J."/>
            <person name="Mondo S."/>
            <person name="Nolan M."/>
            <person name="Ohm R."/>
            <person name="Pangilinan J."/>
            <person name="Park H.-J."/>
            <person name="Ramirez L."/>
            <person name="Alfaro M."/>
            <person name="Sun H."/>
            <person name="Tritt A."/>
            <person name="Yoshinaga Y."/>
            <person name="Zwiers L.-H."/>
            <person name="Turgeon B."/>
            <person name="Goodwin S."/>
            <person name="Spatafora J."/>
            <person name="Crous P."/>
            <person name="Grigoriev I."/>
        </authorList>
    </citation>
    <scope>NUCLEOTIDE SEQUENCE</scope>
    <source>
        <strain evidence="8 10">CBS 304.34</strain>
    </source>
</reference>
<evidence type="ECO:0000259" key="7">
    <source>
        <dbReference type="PROSITE" id="PS50048"/>
    </source>
</evidence>
<dbReference type="PANTHER" id="PTHR47660">
    <property type="entry name" value="TRANSCRIPTION FACTOR WITH C2H2 AND ZN(2)-CYS(6) DNA BINDING DOMAIN (EUROFUNG)-RELATED-RELATED"/>
    <property type="match status" value="1"/>
</dbReference>
<keyword evidence="2" id="KW-0862">Zinc</keyword>
<feature type="region of interest" description="Disordered" evidence="6">
    <location>
        <begin position="64"/>
        <end position="107"/>
    </location>
</feature>
<gene>
    <name evidence="8 10" type="ORF">BDZ99DRAFT_408916</name>
</gene>
<evidence type="ECO:0000256" key="4">
    <source>
        <dbReference type="ARBA" id="ARBA00023163"/>
    </source>
</evidence>
<dbReference type="AlphaFoldDB" id="A0A6A6Z4I8"/>
<dbReference type="Proteomes" id="UP000504636">
    <property type="component" value="Unplaced"/>
</dbReference>
<dbReference type="Pfam" id="PF00172">
    <property type="entry name" value="Zn_clus"/>
    <property type="match status" value="1"/>
</dbReference>
<reference evidence="10" key="2">
    <citation type="submission" date="2020-04" db="EMBL/GenBank/DDBJ databases">
        <authorList>
            <consortium name="NCBI Genome Project"/>
        </authorList>
    </citation>
    <scope>NUCLEOTIDE SEQUENCE</scope>
    <source>
        <strain evidence="10">CBS 304.34</strain>
    </source>
</reference>
<accession>A0A6A6Z4I8</accession>
<evidence type="ECO:0000256" key="2">
    <source>
        <dbReference type="ARBA" id="ARBA00022833"/>
    </source>
</evidence>
<protein>
    <recommendedName>
        <fullName evidence="7">Zn(2)-C6 fungal-type domain-containing protein</fullName>
    </recommendedName>
</protein>
<name>A0A6A6Z4I8_9PEZI</name>
<feature type="domain" description="Zn(2)-C6 fungal-type" evidence="7">
    <location>
        <begin position="23"/>
        <end position="53"/>
    </location>
</feature>
<dbReference type="GeneID" id="54457419"/>
<dbReference type="PROSITE" id="PS50048">
    <property type="entry name" value="ZN2_CY6_FUNGAL_2"/>
    <property type="match status" value="1"/>
</dbReference>
<keyword evidence="1" id="KW-0479">Metal-binding</keyword>